<dbReference type="InterPro" id="IPR001173">
    <property type="entry name" value="Glyco_trans_2-like"/>
</dbReference>
<dbReference type="SUPFAM" id="SSF53448">
    <property type="entry name" value="Nucleotide-diphospho-sugar transferases"/>
    <property type="match status" value="1"/>
</dbReference>
<evidence type="ECO:0000259" key="1">
    <source>
        <dbReference type="Pfam" id="PF00535"/>
    </source>
</evidence>
<protein>
    <recommendedName>
        <fullName evidence="1">Glycosyltransferase 2-like domain-containing protein</fullName>
    </recommendedName>
</protein>
<dbReference type="PANTHER" id="PTHR22916:SF3">
    <property type="entry name" value="UDP-GLCNAC:BETAGAL BETA-1,3-N-ACETYLGLUCOSAMINYLTRANSFERASE-LIKE PROTEIN 1"/>
    <property type="match status" value="1"/>
</dbReference>
<dbReference type="EMBL" id="AWWH01000017">
    <property type="protein sequence ID" value="ETA75008.1"/>
    <property type="molecule type" value="Genomic_DNA"/>
</dbReference>
<evidence type="ECO:0000313" key="3">
    <source>
        <dbReference type="Proteomes" id="UP000018559"/>
    </source>
</evidence>
<sequence>MKLSIVMSTYNGQKYILEQLESLRLQKRQADEVLIFDDGSTDETVQIITTYIEEYGLNTWNLTINPQNKGWRRNFMEGMWQSTGDLVFTCDQDDIWREDKLEIMEKIMSNHSEISLLVSNYEEFFENGKSRIGYRKNTKHLEKVELKNNYLLVQNPGCTHCIRRSLLDISKRYWQPHFAHDALLWRLAIFADSLYVYTDSLIKWRNHKTSAFAKESKDLKTVKEKKKWIESAQSFNDTLKAYLAKDVSGNKENQLSVLRRNDNWLNIRRKFYCTKNPFIGLRLVTYWDCFPRYRQYLGEWYLIYIKRR</sequence>
<dbReference type="Pfam" id="PF00535">
    <property type="entry name" value="Glycos_transf_2"/>
    <property type="match status" value="1"/>
</dbReference>
<evidence type="ECO:0000313" key="2">
    <source>
        <dbReference type="EMBL" id="ETA75008.1"/>
    </source>
</evidence>
<name>V7I0N7_9LACO</name>
<dbReference type="RefSeq" id="WP_023858780.1">
    <property type="nucleotide sequence ID" value="NZ_AWWH01000017.1"/>
</dbReference>
<dbReference type="PANTHER" id="PTHR22916">
    <property type="entry name" value="GLYCOSYLTRANSFERASE"/>
    <property type="match status" value="1"/>
</dbReference>
<keyword evidence="3" id="KW-1185">Reference proteome</keyword>
<comment type="caution">
    <text evidence="2">The sequence shown here is derived from an EMBL/GenBank/DDBJ whole genome shotgun (WGS) entry which is preliminary data.</text>
</comment>
<proteinExistence type="predicted"/>
<dbReference type="Gene3D" id="3.90.550.10">
    <property type="entry name" value="Spore Coat Polysaccharide Biosynthesis Protein SpsA, Chain A"/>
    <property type="match status" value="1"/>
</dbReference>
<dbReference type="AlphaFoldDB" id="V7I0N7"/>
<dbReference type="GO" id="GO:0016758">
    <property type="term" value="F:hexosyltransferase activity"/>
    <property type="evidence" value="ECO:0007669"/>
    <property type="project" value="UniProtKB-ARBA"/>
</dbReference>
<gene>
    <name evidence="2" type="ORF">LEQ_2319</name>
</gene>
<organism evidence="2 3">
    <name type="scientific">Ligilactobacillus equi DPC 6820</name>
    <dbReference type="NCBI Taxonomy" id="1392007"/>
    <lineage>
        <taxon>Bacteria</taxon>
        <taxon>Bacillati</taxon>
        <taxon>Bacillota</taxon>
        <taxon>Bacilli</taxon>
        <taxon>Lactobacillales</taxon>
        <taxon>Lactobacillaceae</taxon>
        <taxon>Ligilactobacillus</taxon>
    </lineage>
</organism>
<dbReference type="InterPro" id="IPR029044">
    <property type="entry name" value="Nucleotide-diphossugar_trans"/>
</dbReference>
<reference evidence="2 3" key="1">
    <citation type="journal article" date="2014" name="Genome Announc.">
        <title>The Genome of the Predominant Equine Lactobacillus Species, Lactobacillus equi, Is Reflective of Its Lifestyle Adaptations to an Herbivorous Host.</title>
        <authorList>
            <person name="O'Donnell M.M."/>
            <person name="Harris H.M."/>
            <person name="O'Toole P.W."/>
            <person name="Ross R.P."/>
        </authorList>
    </citation>
    <scope>NUCLEOTIDE SEQUENCE [LARGE SCALE GENOMIC DNA]</scope>
    <source>
        <strain evidence="2 3">DPC 6820</strain>
    </source>
</reference>
<accession>V7I0N7</accession>
<dbReference type="PATRIC" id="fig|1392007.3.peg.166"/>
<dbReference type="Proteomes" id="UP000018559">
    <property type="component" value="Unassembled WGS sequence"/>
</dbReference>
<feature type="domain" description="Glycosyltransferase 2-like" evidence="1">
    <location>
        <begin position="4"/>
        <end position="163"/>
    </location>
</feature>